<keyword evidence="6" id="KW-1185">Reference proteome</keyword>
<dbReference type="STRING" id="578462.A0A0L0SQ25"/>
<proteinExistence type="predicted"/>
<evidence type="ECO:0000313" key="5">
    <source>
        <dbReference type="EMBL" id="KNE64597.1"/>
    </source>
</evidence>
<gene>
    <name evidence="5" type="ORF">AMAG_09954</name>
</gene>
<dbReference type="InterPro" id="IPR008854">
    <property type="entry name" value="TPMT"/>
</dbReference>
<keyword evidence="1" id="KW-0597">Phosphoprotein</keyword>
<dbReference type="eggNOG" id="ENOG502QS1V">
    <property type="taxonomic scope" value="Eukaryota"/>
</dbReference>
<dbReference type="EMBL" id="GG745345">
    <property type="protein sequence ID" value="KNE64597.1"/>
    <property type="molecule type" value="Genomic_DNA"/>
</dbReference>
<dbReference type="InterPro" id="IPR029063">
    <property type="entry name" value="SAM-dependent_MTases_sf"/>
</dbReference>
<dbReference type="VEuPathDB" id="FungiDB:AMAG_09954"/>
<keyword evidence="3" id="KW-0808">Transferase</keyword>
<dbReference type="GO" id="GO:0032259">
    <property type="term" value="P:methylation"/>
    <property type="evidence" value="ECO:0007669"/>
    <property type="project" value="UniProtKB-KW"/>
</dbReference>
<name>A0A0L0SQ25_ALLM3</name>
<reference evidence="5 6" key="1">
    <citation type="submission" date="2009-11" db="EMBL/GenBank/DDBJ databases">
        <title>Annotation of Allomyces macrogynus ATCC 38327.</title>
        <authorList>
            <consortium name="The Broad Institute Genome Sequencing Platform"/>
            <person name="Russ C."/>
            <person name="Cuomo C."/>
            <person name="Burger G."/>
            <person name="Gray M.W."/>
            <person name="Holland P.W.H."/>
            <person name="King N."/>
            <person name="Lang F.B.F."/>
            <person name="Roger A.J."/>
            <person name="Ruiz-Trillo I."/>
            <person name="Young S.K."/>
            <person name="Zeng Q."/>
            <person name="Gargeya S."/>
            <person name="Fitzgerald M."/>
            <person name="Haas B."/>
            <person name="Abouelleil A."/>
            <person name="Alvarado L."/>
            <person name="Arachchi H.M."/>
            <person name="Berlin A."/>
            <person name="Chapman S.B."/>
            <person name="Gearin G."/>
            <person name="Goldberg J."/>
            <person name="Griggs A."/>
            <person name="Gujja S."/>
            <person name="Hansen M."/>
            <person name="Heiman D."/>
            <person name="Howarth C."/>
            <person name="Larimer J."/>
            <person name="Lui A."/>
            <person name="MacDonald P.J.P."/>
            <person name="McCowen C."/>
            <person name="Montmayeur A."/>
            <person name="Murphy C."/>
            <person name="Neiman D."/>
            <person name="Pearson M."/>
            <person name="Priest M."/>
            <person name="Roberts A."/>
            <person name="Saif S."/>
            <person name="Shea T."/>
            <person name="Sisk P."/>
            <person name="Stolte C."/>
            <person name="Sykes S."/>
            <person name="Wortman J."/>
            <person name="Nusbaum C."/>
            <person name="Birren B."/>
        </authorList>
    </citation>
    <scope>NUCLEOTIDE SEQUENCE [LARGE SCALE GENOMIC DNA]</scope>
    <source>
        <strain evidence="5 6">ATCC 38327</strain>
    </source>
</reference>
<dbReference type="PANTHER" id="PTHR32183">
    <property type="match status" value="1"/>
</dbReference>
<dbReference type="Gene3D" id="3.40.50.150">
    <property type="entry name" value="Vaccinia Virus protein VP39"/>
    <property type="match status" value="1"/>
</dbReference>
<sequence length="296" mass="31528">MMTSGRTLAAVQRVAAITRSFQPLAVATAASTKRTLASASIVSLSNSSSAKGTATPSTSKISPDIQARLDMDKKTMQSVIAESTAKGENAWEQMWQEGVTPWDKGTASPALVKLINEGRIPEGRVLVPGCGGGYDLVALASPTRFAVGVDISPTAVAKVRETLATHQVPADQAAVIAADFFTFTESDLPAHATTSAVGTATPQFDAIFDYTFKCALPPAWRPRWAARMAELVRPGGTLVTLMYPLGDHLDGPPFAVTPDGYRELLCDAFDEIEVSECESFPARVGREKIGVWKRKA</sequence>
<evidence type="ECO:0000256" key="3">
    <source>
        <dbReference type="ARBA" id="ARBA00022679"/>
    </source>
</evidence>
<organism evidence="5 6">
    <name type="scientific">Allomyces macrogynus (strain ATCC 38327)</name>
    <name type="common">Allomyces javanicus var. macrogynus</name>
    <dbReference type="NCBI Taxonomy" id="578462"/>
    <lineage>
        <taxon>Eukaryota</taxon>
        <taxon>Fungi</taxon>
        <taxon>Fungi incertae sedis</taxon>
        <taxon>Blastocladiomycota</taxon>
        <taxon>Blastocladiomycetes</taxon>
        <taxon>Blastocladiales</taxon>
        <taxon>Blastocladiaceae</taxon>
        <taxon>Allomyces</taxon>
    </lineage>
</organism>
<keyword evidence="4" id="KW-0949">S-adenosyl-L-methionine</keyword>
<dbReference type="PROSITE" id="PS51585">
    <property type="entry name" value="SAM_MT_TPMT"/>
    <property type="match status" value="1"/>
</dbReference>
<evidence type="ECO:0000256" key="2">
    <source>
        <dbReference type="ARBA" id="ARBA00022603"/>
    </source>
</evidence>
<protein>
    <recommendedName>
        <fullName evidence="7">Thiopurine S-methyltransferase</fullName>
    </recommendedName>
</protein>
<dbReference type="PANTHER" id="PTHR32183:SF11">
    <property type="entry name" value="THIOL METHYLTRANSFERASE 2-RELATED"/>
    <property type="match status" value="1"/>
</dbReference>
<dbReference type="OrthoDB" id="276151at2759"/>
<reference evidence="6" key="2">
    <citation type="submission" date="2009-11" db="EMBL/GenBank/DDBJ databases">
        <title>The Genome Sequence of Allomyces macrogynus strain ATCC 38327.</title>
        <authorList>
            <consortium name="The Broad Institute Genome Sequencing Platform"/>
            <person name="Russ C."/>
            <person name="Cuomo C."/>
            <person name="Shea T."/>
            <person name="Young S.K."/>
            <person name="Zeng Q."/>
            <person name="Koehrsen M."/>
            <person name="Haas B."/>
            <person name="Borodovsky M."/>
            <person name="Guigo R."/>
            <person name="Alvarado L."/>
            <person name="Berlin A."/>
            <person name="Borenstein D."/>
            <person name="Chen Z."/>
            <person name="Engels R."/>
            <person name="Freedman E."/>
            <person name="Gellesch M."/>
            <person name="Goldberg J."/>
            <person name="Griggs A."/>
            <person name="Gujja S."/>
            <person name="Heiman D."/>
            <person name="Hepburn T."/>
            <person name="Howarth C."/>
            <person name="Jen D."/>
            <person name="Larson L."/>
            <person name="Lewis B."/>
            <person name="Mehta T."/>
            <person name="Park D."/>
            <person name="Pearson M."/>
            <person name="Roberts A."/>
            <person name="Saif S."/>
            <person name="Shenoy N."/>
            <person name="Sisk P."/>
            <person name="Stolte C."/>
            <person name="Sykes S."/>
            <person name="Walk T."/>
            <person name="White J."/>
            <person name="Yandava C."/>
            <person name="Burger G."/>
            <person name="Gray M.W."/>
            <person name="Holland P.W.H."/>
            <person name="King N."/>
            <person name="Lang F.B.F."/>
            <person name="Roger A.J."/>
            <person name="Ruiz-Trillo I."/>
            <person name="Lander E."/>
            <person name="Nusbaum C."/>
        </authorList>
    </citation>
    <scope>NUCLEOTIDE SEQUENCE [LARGE SCALE GENOMIC DNA]</scope>
    <source>
        <strain evidence="6">ATCC 38327</strain>
    </source>
</reference>
<keyword evidence="2" id="KW-0489">Methyltransferase</keyword>
<evidence type="ECO:0000256" key="4">
    <source>
        <dbReference type="ARBA" id="ARBA00022691"/>
    </source>
</evidence>
<dbReference type="OMA" id="EQTFFCA"/>
<dbReference type="AlphaFoldDB" id="A0A0L0SQ25"/>
<dbReference type="CDD" id="cd02440">
    <property type="entry name" value="AdoMet_MTases"/>
    <property type="match status" value="1"/>
</dbReference>
<evidence type="ECO:0000313" key="6">
    <source>
        <dbReference type="Proteomes" id="UP000054350"/>
    </source>
</evidence>
<evidence type="ECO:0008006" key="7">
    <source>
        <dbReference type="Google" id="ProtNLM"/>
    </source>
</evidence>
<dbReference type="Pfam" id="PF05724">
    <property type="entry name" value="TPMT"/>
    <property type="match status" value="1"/>
</dbReference>
<dbReference type="GO" id="GO:0008757">
    <property type="term" value="F:S-adenosylmethionine-dependent methyltransferase activity"/>
    <property type="evidence" value="ECO:0007669"/>
    <property type="project" value="InterPro"/>
</dbReference>
<dbReference type="Proteomes" id="UP000054350">
    <property type="component" value="Unassembled WGS sequence"/>
</dbReference>
<accession>A0A0L0SQ25</accession>
<dbReference type="SUPFAM" id="SSF53335">
    <property type="entry name" value="S-adenosyl-L-methionine-dependent methyltransferases"/>
    <property type="match status" value="1"/>
</dbReference>
<evidence type="ECO:0000256" key="1">
    <source>
        <dbReference type="ARBA" id="ARBA00022553"/>
    </source>
</evidence>